<reference evidence="3" key="1">
    <citation type="submission" date="2020-10" db="EMBL/GenBank/DDBJ databases">
        <authorList>
            <person name="Gilroy R."/>
        </authorList>
    </citation>
    <scope>NUCLEOTIDE SEQUENCE</scope>
    <source>
        <strain evidence="3">ChiGjej1B1-22543</strain>
    </source>
</reference>
<dbReference type="AlphaFoldDB" id="A0A9D1LP76"/>
<gene>
    <name evidence="3" type="ORF">IAC52_03895</name>
</gene>
<comment type="caution">
    <text evidence="3">The sequence shown here is derived from an EMBL/GenBank/DDBJ whole genome shotgun (WGS) entry which is preliminary data.</text>
</comment>
<keyword evidence="2" id="KW-0472">Membrane</keyword>
<evidence type="ECO:0000313" key="4">
    <source>
        <dbReference type="Proteomes" id="UP000824070"/>
    </source>
</evidence>
<sequence>MKDKLVKTGHRRSYYRFRSILIAGSFLLCGAAISAMPIAITYQMALSGGGAKADVGSESSLTQTTEETSSSEPLTLQ</sequence>
<evidence type="ECO:0000256" key="1">
    <source>
        <dbReference type="SAM" id="MobiDB-lite"/>
    </source>
</evidence>
<reference evidence="3" key="2">
    <citation type="journal article" date="2021" name="PeerJ">
        <title>Extensive microbial diversity within the chicken gut microbiome revealed by metagenomics and culture.</title>
        <authorList>
            <person name="Gilroy R."/>
            <person name="Ravi A."/>
            <person name="Getino M."/>
            <person name="Pursley I."/>
            <person name="Horton D.L."/>
            <person name="Alikhan N.F."/>
            <person name="Baker D."/>
            <person name="Gharbi K."/>
            <person name="Hall N."/>
            <person name="Watson M."/>
            <person name="Adriaenssens E.M."/>
            <person name="Foster-Nyarko E."/>
            <person name="Jarju S."/>
            <person name="Secka A."/>
            <person name="Antonio M."/>
            <person name="Oren A."/>
            <person name="Chaudhuri R.R."/>
            <person name="La Ragione R."/>
            <person name="Hildebrand F."/>
            <person name="Pallen M.J."/>
        </authorList>
    </citation>
    <scope>NUCLEOTIDE SEQUENCE</scope>
    <source>
        <strain evidence="3">ChiGjej1B1-22543</strain>
    </source>
</reference>
<dbReference type="EMBL" id="DVMV01000028">
    <property type="protein sequence ID" value="HIU45420.1"/>
    <property type="molecule type" value="Genomic_DNA"/>
</dbReference>
<accession>A0A9D1LP76</accession>
<protein>
    <submittedName>
        <fullName evidence="3">Uncharacterized protein</fullName>
    </submittedName>
</protein>
<keyword evidence="2" id="KW-0812">Transmembrane</keyword>
<proteinExistence type="predicted"/>
<feature type="transmembrane region" description="Helical" evidence="2">
    <location>
        <begin position="20"/>
        <end position="40"/>
    </location>
</feature>
<feature type="compositionally biased region" description="Low complexity" evidence="1">
    <location>
        <begin position="57"/>
        <end position="77"/>
    </location>
</feature>
<organism evidence="3 4">
    <name type="scientific">Candidatus Alloenteromonas pullicola</name>
    <dbReference type="NCBI Taxonomy" id="2840784"/>
    <lineage>
        <taxon>Bacteria</taxon>
        <taxon>Bacillati</taxon>
        <taxon>Bacillota</taxon>
        <taxon>Bacillota incertae sedis</taxon>
        <taxon>Candidatus Alloenteromonas</taxon>
    </lineage>
</organism>
<evidence type="ECO:0000313" key="3">
    <source>
        <dbReference type="EMBL" id="HIU45420.1"/>
    </source>
</evidence>
<name>A0A9D1LP76_9FIRM</name>
<keyword evidence="2" id="KW-1133">Transmembrane helix</keyword>
<evidence type="ECO:0000256" key="2">
    <source>
        <dbReference type="SAM" id="Phobius"/>
    </source>
</evidence>
<dbReference type="Proteomes" id="UP000824070">
    <property type="component" value="Unassembled WGS sequence"/>
</dbReference>
<feature type="region of interest" description="Disordered" evidence="1">
    <location>
        <begin position="49"/>
        <end position="77"/>
    </location>
</feature>